<organism evidence="2 3">
    <name type="scientific">Mesomycoplasma molare</name>
    <dbReference type="NCBI Taxonomy" id="171288"/>
    <lineage>
        <taxon>Bacteria</taxon>
        <taxon>Bacillati</taxon>
        <taxon>Mycoplasmatota</taxon>
        <taxon>Mycoplasmoidales</taxon>
        <taxon>Metamycoplasmataceae</taxon>
        <taxon>Mesomycoplasma</taxon>
    </lineage>
</organism>
<dbReference type="NCBIfam" id="NF045844">
    <property type="entry name" value="BC85_0335_fam"/>
    <property type="match status" value="1"/>
</dbReference>
<evidence type="ECO:0000313" key="3">
    <source>
        <dbReference type="Proteomes" id="UP001058364"/>
    </source>
</evidence>
<keyword evidence="3" id="KW-1185">Reference proteome</keyword>
<dbReference type="RefSeq" id="WP_027123466.1">
    <property type="nucleotide sequence ID" value="NZ_CP103423.1"/>
</dbReference>
<evidence type="ECO:0008006" key="4">
    <source>
        <dbReference type="Google" id="ProtNLM"/>
    </source>
</evidence>
<keyword evidence="1" id="KW-0812">Transmembrane</keyword>
<keyword evidence="1" id="KW-1133">Transmembrane helix</keyword>
<feature type="transmembrane region" description="Helical" evidence="1">
    <location>
        <begin position="6"/>
        <end position="26"/>
    </location>
</feature>
<dbReference type="InterPro" id="IPR029063">
    <property type="entry name" value="SAM-dependent_MTases_sf"/>
</dbReference>
<gene>
    <name evidence="2" type="ORF">NX772_02535</name>
</gene>
<dbReference type="Proteomes" id="UP001058364">
    <property type="component" value="Chromosome"/>
</dbReference>
<dbReference type="SUPFAM" id="SSF53335">
    <property type="entry name" value="S-adenosyl-L-methionine-dependent methyltransferases"/>
    <property type="match status" value="1"/>
</dbReference>
<reference evidence="2" key="1">
    <citation type="submission" date="2022-08" db="EMBL/GenBank/DDBJ databases">
        <title>Complete genome sequence of Mycoplasma molare type strain H 542.</title>
        <authorList>
            <person name="Spergser J."/>
        </authorList>
    </citation>
    <scope>NUCLEOTIDE SEQUENCE</scope>
    <source>
        <strain evidence="2">H 542</strain>
    </source>
</reference>
<keyword evidence="1" id="KW-0472">Membrane</keyword>
<name>A0ABY5TTG6_9BACT</name>
<proteinExistence type="predicted"/>
<accession>A0ABY5TTG6</accession>
<evidence type="ECO:0000256" key="1">
    <source>
        <dbReference type="SAM" id="Phobius"/>
    </source>
</evidence>
<protein>
    <recommendedName>
        <fullName evidence="4">Methyltransferase</fullName>
    </recommendedName>
</protein>
<evidence type="ECO:0000313" key="2">
    <source>
        <dbReference type="EMBL" id="UWD33962.1"/>
    </source>
</evidence>
<dbReference type="EMBL" id="CP103423">
    <property type="protein sequence ID" value="UWD33962.1"/>
    <property type="molecule type" value="Genomic_DNA"/>
</dbReference>
<sequence>MDTTRIALIISMFVVLIIGFAIYFILRIKAYKLRQKLILTDKKFELEEIKLSNENIEKITNTDLIVEEFEFIFNSIKINDYNKNLFIENSNNAFILAKDIFKDKEIYEADINNLESYLKKENWDFIFFNYELINGNLVRESIKQLKKGGMIILKEAKNKKIENEILEFLKTKKIKYEFKKNKNSFLLIVI</sequence>